<feature type="domain" description="HTH LytTR-type" evidence="2">
    <location>
        <begin position="180"/>
        <end position="276"/>
    </location>
</feature>
<dbReference type="GO" id="GO:0003677">
    <property type="term" value="F:DNA binding"/>
    <property type="evidence" value="ECO:0007669"/>
    <property type="project" value="InterPro"/>
</dbReference>
<protein>
    <recommendedName>
        <fullName evidence="2">HTH LytTR-type domain-containing protein</fullName>
    </recommendedName>
</protein>
<dbReference type="Gene3D" id="2.40.50.1020">
    <property type="entry name" value="LytTr DNA-binding domain"/>
    <property type="match status" value="1"/>
</dbReference>
<keyword evidence="1" id="KW-1133">Transmembrane helix</keyword>
<organism evidence="3 4">
    <name type="scientific">Roseivirga seohaensis</name>
    <dbReference type="NCBI Taxonomy" id="1914963"/>
    <lineage>
        <taxon>Bacteria</taxon>
        <taxon>Pseudomonadati</taxon>
        <taxon>Bacteroidota</taxon>
        <taxon>Cytophagia</taxon>
        <taxon>Cytophagales</taxon>
        <taxon>Roseivirgaceae</taxon>
        <taxon>Roseivirga</taxon>
    </lineage>
</organism>
<dbReference type="Pfam" id="PF04397">
    <property type="entry name" value="LytTR"/>
    <property type="match status" value="1"/>
</dbReference>
<dbReference type="SMART" id="SM00850">
    <property type="entry name" value="LytTR"/>
    <property type="match status" value="1"/>
</dbReference>
<sequence length="278" mass="32852">MATYRPKVSYNDLYFRLMVAVIGALLVTEFGGNASIFDRLLSKYFYQEFFSSLLIALTLIECIARATRYLDSKYDWEKRPVMRTVLQIILGVALPGLIDFFMAAIYFKVFGLSILKDTNYMVYAFPYIMIMLVLFNLYYLSYYFFLRSRQISEMQKQGFNKASEEIQTIMVHQGSKHMALKTEDICYVQRENSYNYLHSYKGDSYLTPHALDDLQKMLPSRMFFRVNRQTIVHYKALKHFEPASYGKLELFLSPPVNKQIFVSQRRARGFRAWMEMPR</sequence>
<gene>
    <name evidence="3" type="ORF">AWW67_13180</name>
</gene>
<keyword evidence="1" id="KW-0472">Membrane</keyword>
<dbReference type="Proteomes" id="UP000075663">
    <property type="component" value="Unassembled WGS sequence"/>
</dbReference>
<dbReference type="AlphaFoldDB" id="A0A150XKT2"/>
<evidence type="ECO:0000313" key="3">
    <source>
        <dbReference type="EMBL" id="KYG79323.1"/>
    </source>
</evidence>
<dbReference type="InterPro" id="IPR007492">
    <property type="entry name" value="LytTR_DNA-bd_dom"/>
</dbReference>
<feature type="transmembrane region" description="Helical" evidence="1">
    <location>
        <begin position="44"/>
        <end position="64"/>
    </location>
</feature>
<dbReference type="InterPro" id="IPR046947">
    <property type="entry name" value="LytR-like"/>
</dbReference>
<evidence type="ECO:0000256" key="1">
    <source>
        <dbReference type="SAM" id="Phobius"/>
    </source>
</evidence>
<feature type="transmembrane region" description="Helical" evidence="1">
    <location>
        <begin position="13"/>
        <end position="32"/>
    </location>
</feature>
<comment type="caution">
    <text evidence="3">The sequence shown here is derived from an EMBL/GenBank/DDBJ whole genome shotgun (WGS) entry which is preliminary data.</text>
</comment>
<feature type="transmembrane region" description="Helical" evidence="1">
    <location>
        <begin position="85"/>
        <end position="107"/>
    </location>
</feature>
<dbReference type="STRING" id="1914963.AWW67_13180"/>
<accession>A0A150XKT2</accession>
<dbReference type="EMBL" id="LRPB01000049">
    <property type="protein sequence ID" value="KYG79323.1"/>
    <property type="molecule type" value="Genomic_DNA"/>
</dbReference>
<keyword evidence="1" id="KW-0812">Transmembrane</keyword>
<name>A0A150XKT2_9BACT</name>
<reference evidence="3 4" key="1">
    <citation type="submission" date="2016-01" db="EMBL/GenBank/DDBJ databases">
        <title>Genome sequencing of Roseivirga seohaensis SW-152.</title>
        <authorList>
            <person name="Selvaratnam C."/>
            <person name="Thevarajoo S."/>
            <person name="Goh K.M."/>
            <person name="Ee R."/>
            <person name="Chan K.-G."/>
            <person name="Chong C.S."/>
        </authorList>
    </citation>
    <scope>NUCLEOTIDE SEQUENCE [LARGE SCALE GENOMIC DNA]</scope>
    <source>
        <strain evidence="3 4">SW-152</strain>
    </source>
</reference>
<dbReference type="PANTHER" id="PTHR37299:SF1">
    <property type="entry name" value="STAGE 0 SPORULATION PROTEIN A HOMOLOG"/>
    <property type="match status" value="1"/>
</dbReference>
<proteinExistence type="predicted"/>
<dbReference type="GO" id="GO:0000156">
    <property type="term" value="F:phosphorelay response regulator activity"/>
    <property type="evidence" value="ECO:0007669"/>
    <property type="project" value="InterPro"/>
</dbReference>
<dbReference type="RefSeq" id="WP_062303437.1">
    <property type="nucleotide sequence ID" value="NZ_LRPB01000049.1"/>
</dbReference>
<evidence type="ECO:0000259" key="2">
    <source>
        <dbReference type="PROSITE" id="PS50930"/>
    </source>
</evidence>
<feature type="transmembrane region" description="Helical" evidence="1">
    <location>
        <begin position="127"/>
        <end position="146"/>
    </location>
</feature>
<evidence type="ECO:0000313" key="4">
    <source>
        <dbReference type="Proteomes" id="UP000075663"/>
    </source>
</evidence>
<dbReference type="PANTHER" id="PTHR37299">
    <property type="entry name" value="TRANSCRIPTIONAL REGULATOR-RELATED"/>
    <property type="match status" value="1"/>
</dbReference>
<dbReference type="PROSITE" id="PS50930">
    <property type="entry name" value="HTH_LYTTR"/>
    <property type="match status" value="1"/>
</dbReference>